<evidence type="ECO:0000313" key="3">
    <source>
        <dbReference type="EMBL" id="KNY29158.1"/>
    </source>
</evidence>
<dbReference type="Pfam" id="PF07833">
    <property type="entry name" value="Cu_amine_oxidN1"/>
    <property type="match status" value="1"/>
</dbReference>
<dbReference type="InterPro" id="IPR012854">
    <property type="entry name" value="Cu_amine_oxidase-like_N"/>
</dbReference>
<gene>
    <name evidence="3" type="ORF">Bccel_4432</name>
</gene>
<keyword evidence="4" id="KW-1185">Reference proteome</keyword>
<dbReference type="RefSeq" id="WP_050753703.1">
    <property type="nucleotide sequence ID" value="NZ_JQKC01000005.1"/>
</dbReference>
<feature type="compositionally biased region" description="Low complexity" evidence="1">
    <location>
        <begin position="164"/>
        <end position="188"/>
    </location>
</feature>
<organism evidence="3 4">
    <name type="scientific">Pseudobacteroides cellulosolvens ATCC 35603 = DSM 2933</name>
    <dbReference type="NCBI Taxonomy" id="398512"/>
    <lineage>
        <taxon>Bacteria</taxon>
        <taxon>Bacillati</taxon>
        <taxon>Bacillota</taxon>
        <taxon>Clostridia</taxon>
        <taxon>Eubacteriales</taxon>
        <taxon>Oscillospiraceae</taxon>
        <taxon>Pseudobacteroides</taxon>
    </lineage>
</organism>
<dbReference type="OrthoDB" id="9812811at2"/>
<name>A0A0L6JTL3_9FIRM</name>
<evidence type="ECO:0000313" key="4">
    <source>
        <dbReference type="Proteomes" id="UP000036923"/>
    </source>
</evidence>
<dbReference type="eggNOG" id="COG3858">
    <property type="taxonomic scope" value="Bacteria"/>
</dbReference>
<sequence precursor="true">MFKLLKYSMLYTVTLCLLFTILSGTGHTESFFCKVFLNKKELTNIQPINVNGRIMVPIRKILEYIDADFEWIPDKRMVKINKDKNNIDLIINTPFCWVNGKSVNMDVPALIKQGRTYVPIRFLAESLDMDVHWDQSINAAMISTEAPAYLVSVDKTDSEKKQVSTPTSTPTPTPISTSISTPLPTPSSQNITTDVPSQTPTTEPSSNYQNGNNLPTPSPASPTLTDEITNHPTNMVEDIKLIIDGEELDYKFIGCQLIEEEGILYADNLLAKLVLRVYNEYDSISNGYQLRYFSDDENEGSYTVLNTKPADKNRVPILDVCKELNLQYEYKDHVLYLTYTI</sequence>
<evidence type="ECO:0000259" key="2">
    <source>
        <dbReference type="Pfam" id="PF07833"/>
    </source>
</evidence>
<dbReference type="EMBL" id="LGTC01000001">
    <property type="protein sequence ID" value="KNY29158.1"/>
    <property type="molecule type" value="Genomic_DNA"/>
</dbReference>
<feature type="compositionally biased region" description="Polar residues" evidence="1">
    <location>
        <begin position="189"/>
        <end position="213"/>
    </location>
</feature>
<dbReference type="AlphaFoldDB" id="A0A0L6JTL3"/>
<evidence type="ECO:0000256" key="1">
    <source>
        <dbReference type="SAM" id="MobiDB-lite"/>
    </source>
</evidence>
<feature type="domain" description="Copper amine oxidase-like N-terminal" evidence="2">
    <location>
        <begin position="37"/>
        <end position="138"/>
    </location>
</feature>
<dbReference type="Gene3D" id="3.30.457.10">
    <property type="entry name" value="Copper amine oxidase-like, N-terminal domain"/>
    <property type="match status" value="1"/>
</dbReference>
<dbReference type="SUPFAM" id="SSF55383">
    <property type="entry name" value="Copper amine oxidase, domain N"/>
    <property type="match status" value="1"/>
</dbReference>
<accession>A0A0L6JTL3</accession>
<comment type="caution">
    <text evidence="3">The sequence shown here is derived from an EMBL/GenBank/DDBJ whole genome shotgun (WGS) entry which is preliminary data.</text>
</comment>
<dbReference type="STRING" id="398512.Bccel_4432"/>
<reference evidence="4" key="1">
    <citation type="submission" date="2015-07" db="EMBL/GenBank/DDBJ databases">
        <title>Near-Complete Genome Sequence of the Cellulolytic Bacterium Bacteroides (Pseudobacteroides) cellulosolvens ATCC 35603.</title>
        <authorList>
            <person name="Dassa B."/>
            <person name="Utturkar S.M."/>
            <person name="Klingeman D.M."/>
            <person name="Hurt R.A."/>
            <person name="Keller M."/>
            <person name="Xu J."/>
            <person name="Reddy Y.H.K."/>
            <person name="Borovok I."/>
            <person name="Grinberg I.R."/>
            <person name="Lamed R."/>
            <person name="Zhivin O."/>
            <person name="Bayer E.A."/>
            <person name="Brown S.D."/>
        </authorList>
    </citation>
    <scope>NUCLEOTIDE SEQUENCE [LARGE SCALE GENOMIC DNA]</scope>
    <source>
        <strain evidence="4">DSM 2933</strain>
    </source>
</reference>
<feature type="region of interest" description="Disordered" evidence="1">
    <location>
        <begin position="156"/>
        <end position="229"/>
    </location>
</feature>
<dbReference type="Proteomes" id="UP000036923">
    <property type="component" value="Unassembled WGS sequence"/>
</dbReference>
<proteinExistence type="predicted"/>
<protein>
    <submittedName>
        <fullName evidence="3">Copper amine oxidase-like domain-containing protein</fullName>
    </submittedName>
</protein>
<dbReference type="InterPro" id="IPR036582">
    <property type="entry name" value="Mao_N_sf"/>
</dbReference>